<comment type="function">
    <text evidence="7">Component of the SMC5-SMC6 complex, that promotes sister chromatid alignment after DNA damage and facilitates double-stranded DNA breaks (DSBs) repair via homologous recombination between sister chromatids.</text>
</comment>
<evidence type="ECO:0000256" key="5">
    <source>
        <dbReference type="ARBA" id="ARBA00023204"/>
    </source>
</evidence>
<keyword evidence="6 7" id="KW-0539">Nucleus</keyword>
<comment type="subunit">
    <text evidence="7">Component of the SMC5-SMC6 complex.</text>
</comment>
<evidence type="ECO:0000313" key="11">
    <source>
        <dbReference type="EMBL" id="OAA60540.1"/>
    </source>
</evidence>
<name>A0A167TF63_9HYPO</name>
<dbReference type="STRING" id="1081102.A0A167TF63"/>
<evidence type="ECO:0000256" key="4">
    <source>
        <dbReference type="ARBA" id="ARBA00023172"/>
    </source>
</evidence>
<evidence type="ECO:0000256" key="2">
    <source>
        <dbReference type="ARBA" id="ARBA00008997"/>
    </source>
</evidence>
<feature type="domain" description="Nse4/EID protein Nse3/MAGE-binding" evidence="10">
    <location>
        <begin position="127"/>
        <end position="179"/>
    </location>
</feature>
<feature type="region of interest" description="Disordered" evidence="8">
    <location>
        <begin position="1"/>
        <end position="52"/>
    </location>
</feature>
<organism evidence="11 12">
    <name type="scientific">Niveomyces insectorum RCEF 264</name>
    <dbReference type="NCBI Taxonomy" id="1081102"/>
    <lineage>
        <taxon>Eukaryota</taxon>
        <taxon>Fungi</taxon>
        <taxon>Dikarya</taxon>
        <taxon>Ascomycota</taxon>
        <taxon>Pezizomycotina</taxon>
        <taxon>Sordariomycetes</taxon>
        <taxon>Hypocreomycetidae</taxon>
        <taxon>Hypocreales</taxon>
        <taxon>Cordycipitaceae</taxon>
        <taxon>Niveomyces</taxon>
    </lineage>
</organism>
<dbReference type="OrthoDB" id="361242at2759"/>
<dbReference type="AlphaFoldDB" id="A0A167TF63"/>
<dbReference type="EMBL" id="AZHD01000009">
    <property type="protein sequence ID" value="OAA60540.1"/>
    <property type="molecule type" value="Genomic_DNA"/>
</dbReference>
<evidence type="ECO:0000259" key="9">
    <source>
        <dbReference type="Pfam" id="PF08743"/>
    </source>
</evidence>
<dbReference type="InterPro" id="IPR029225">
    <property type="entry name" value="Nse4_Nse3-bd"/>
</dbReference>
<dbReference type="PANTHER" id="PTHR16140">
    <property type="entry name" value="NON-STRUCTURAL MAINTENANCE OF CHROMOSOMES ELEMENT 4"/>
    <property type="match status" value="1"/>
</dbReference>
<evidence type="ECO:0000256" key="1">
    <source>
        <dbReference type="ARBA" id="ARBA00004123"/>
    </source>
</evidence>
<evidence type="ECO:0000256" key="8">
    <source>
        <dbReference type="SAM" id="MobiDB-lite"/>
    </source>
</evidence>
<keyword evidence="12" id="KW-1185">Reference proteome</keyword>
<reference evidence="11 12" key="1">
    <citation type="journal article" date="2016" name="Genome Biol. Evol.">
        <title>Divergent and convergent evolution of fungal pathogenicity.</title>
        <authorList>
            <person name="Shang Y."/>
            <person name="Xiao G."/>
            <person name="Zheng P."/>
            <person name="Cen K."/>
            <person name="Zhan S."/>
            <person name="Wang C."/>
        </authorList>
    </citation>
    <scope>NUCLEOTIDE SEQUENCE [LARGE SCALE GENOMIC DNA]</scope>
    <source>
        <strain evidence="11 12">RCEF 264</strain>
    </source>
</reference>
<keyword evidence="5 7" id="KW-0234">DNA repair</keyword>
<dbReference type="GO" id="GO:0005634">
    <property type="term" value="C:nucleus"/>
    <property type="evidence" value="ECO:0007669"/>
    <property type="project" value="UniProtKB-SubCell"/>
</dbReference>
<evidence type="ECO:0000313" key="12">
    <source>
        <dbReference type="Proteomes" id="UP000076874"/>
    </source>
</evidence>
<feature type="domain" description="Non-structural maintenance of chromosome element 4 C-terminal" evidence="9">
    <location>
        <begin position="382"/>
        <end position="474"/>
    </location>
</feature>
<dbReference type="GO" id="GO:0006281">
    <property type="term" value="P:DNA repair"/>
    <property type="evidence" value="ECO:0007669"/>
    <property type="project" value="UniProtKB-UniRule"/>
</dbReference>
<dbReference type="InterPro" id="IPR027786">
    <property type="entry name" value="Nse4/EID"/>
</dbReference>
<accession>A0A167TF63</accession>
<feature type="compositionally biased region" description="Polar residues" evidence="8">
    <location>
        <begin position="1"/>
        <end position="12"/>
    </location>
</feature>
<keyword evidence="4 7" id="KW-0233">DNA recombination</keyword>
<dbReference type="PANTHER" id="PTHR16140:SF0">
    <property type="entry name" value="NON-STRUCTURAL MAINTENANCE OF CHROMOSOMES ELEMENT 4"/>
    <property type="match status" value="1"/>
</dbReference>
<sequence length="492" mass="54149">MARLNNSATNRRPATLGNGRRSSDSESSDDGTAGGANGINGASGAGGHLDSTQNMAVDKAGYDVDLGGEQSVEERRRIQRQIRELIKQTTTQQPQFLDAKAEVLHSVLEESESLLREAKQTTEAAVDAALVIRVSELAYKRTAHFLADRSDDTGVNLEDFVSRCQDYMRFGRGIADENSRDLSRAQRRRRRVEAAAHRRGDEEEVGGGSQDDNAAANDDAISDEETGDEDEAAEEAASGGRRRAGRAGGGGGGGEKLDWAHFGQYACLPRIRRPGLARFLPRAGLAADEKTRVQRKRTAALRLNDLQEVRPQVLRPGDLSVSQNSDLTALATDILQQLRRVAEHGQDSVQRAYEELDEVADADGTALLRLMDRYGIRSDGGVDLIRFAVNPHSFAQTVENFFYISFLVRDGRVGLAYDDNGLPSIYPISDEESELAKENNAREEDTRKHQLILSIDMALWRDMIQTFKIKRSMIAHRETAGEAHPGGRAWFS</sequence>
<dbReference type="InterPro" id="IPR014854">
    <property type="entry name" value="Nse4_C"/>
</dbReference>
<gene>
    <name evidence="11" type="ORF">SPI_05664</name>
</gene>
<protein>
    <recommendedName>
        <fullName evidence="7">Non-structural maintenance of chromosomes element 4</fullName>
    </recommendedName>
</protein>
<evidence type="ECO:0000256" key="6">
    <source>
        <dbReference type="ARBA" id="ARBA00023242"/>
    </source>
</evidence>
<evidence type="ECO:0000259" key="10">
    <source>
        <dbReference type="Pfam" id="PF15412"/>
    </source>
</evidence>
<keyword evidence="3 7" id="KW-0227">DNA damage</keyword>
<evidence type="ECO:0000256" key="7">
    <source>
        <dbReference type="RuleBase" id="RU365071"/>
    </source>
</evidence>
<dbReference type="Pfam" id="PF15412">
    <property type="entry name" value="Nse4-Nse3_bdg"/>
    <property type="match status" value="1"/>
</dbReference>
<dbReference type="GO" id="GO:0006310">
    <property type="term" value="P:DNA recombination"/>
    <property type="evidence" value="ECO:0007669"/>
    <property type="project" value="UniProtKB-UniRule"/>
</dbReference>
<feature type="region of interest" description="Disordered" evidence="8">
    <location>
        <begin position="179"/>
        <end position="255"/>
    </location>
</feature>
<comment type="caution">
    <text evidence="11">The sequence shown here is derived from an EMBL/GenBank/DDBJ whole genome shotgun (WGS) entry which is preliminary data.</text>
</comment>
<feature type="compositionally biased region" description="Gly residues" evidence="8">
    <location>
        <begin position="32"/>
        <end position="47"/>
    </location>
</feature>
<dbReference type="Proteomes" id="UP000076874">
    <property type="component" value="Unassembled WGS sequence"/>
</dbReference>
<comment type="similarity">
    <text evidence="2 7">Belongs to the NSE4 family.</text>
</comment>
<comment type="subcellular location">
    <subcellularLocation>
        <location evidence="1 7">Nucleus</location>
    </subcellularLocation>
</comment>
<feature type="compositionally biased region" description="Basic and acidic residues" evidence="8">
    <location>
        <begin position="192"/>
        <end position="201"/>
    </location>
</feature>
<feature type="compositionally biased region" description="Acidic residues" evidence="8">
    <location>
        <begin position="220"/>
        <end position="234"/>
    </location>
</feature>
<proteinExistence type="inferred from homology"/>
<dbReference type="GO" id="GO:0030915">
    <property type="term" value="C:Smc5-Smc6 complex"/>
    <property type="evidence" value="ECO:0007669"/>
    <property type="project" value="UniProtKB-UniRule"/>
</dbReference>
<evidence type="ECO:0000256" key="3">
    <source>
        <dbReference type="ARBA" id="ARBA00022763"/>
    </source>
</evidence>
<dbReference type="Pfam" id="PF08743">
    <property type="entry name" value="Nse4_C"/>
    <property type="match status" value="1"/>
</dbReference>